<dbReference type="EMBL" id="CANTUO010000007">
    <property type="protein sequence ID" value="CAI5760491.1"/>
    <property type="molecule type" value="Genomic_DNA"/>
</dbReference>
<dbReference type="AlphaFoldDB" id="A0A9W4XFH9"/>
<comment type="caution">
    <text evidence="1">The sequence shown here is derived from an EMBL/GenBank/DDBJ whole genome shotgun (WGS) entry which is preliminary data.</text>
</comment>
<name>A0A9W4XFH9_9ASCO</name>
<dbReference type="OrthoDB" id="5277092at2759"/>
<keyword evidence="2" id="KW-1185">Reference proteome</keyword>
<organism evidence="1 2">
    <name type="scientific">Candida verbasci</name>
    <dbReference type="NCBI Taxonomy" id="1227364"/>
    <lineage>
        <taxon>Eukaryota</taxon>
        <taxon>Fungi</taxon>
        <taxon>Dikarya</taxon>
        <taxon>Ascomycota</taxon>
        <taxon>Saccharomycotina</taxon>
        <taxon>Pichiomycetes</taxon>
        <taxon>Debaryomycetaceae</taxon>
        <taxon>Candida/Lodderomyces clade</taxon>
        <taxon>Candida</taxon>
    </lineage>
</organism>
<dbReference type="Proteomes" id="UP001152885">
    <property type="component" value="Unassembled WGS sequence"/>
</dbReference>
<reference evidence="1" key="1">
    <citation type="submission" date="2022-12" db="EMBL/GenBank/DDBJ databases">
        <authorList>
            <person name="Brejova B."/>
        </authorList>
    </citation>
    <scope>NUCLEOTIDE SEQUENCE</scope>
</reference>
<evidence type="ECO:0000313" key="2">
    <source>
        <dbReference type="Proteomes" id="UP001152885"/>
    </source>
</evidence>
<evidence type="ECO:0000313" key="1">
    <source>
        <dbReference type="EMBL" id="CAI5760491.1"/>
    </source>
</evidence>
<gene>
    <name evidence="1" type="ORF">CANVERA_P5000</name>
</gene>
<proteinExistence type="predicted"/>
<protein>
    <submittedName>
        <fullName evidence="1">Uncharacterized protein</fullName>
    </submittedName>
</protein>
<accession>A0A9W4XFH9</accession>
<sequence length="149" mass="16912">MGWFGFSSNNKQEHVNNLPPTTIEQRSHDLIKLGKNISLQHGGDIETTLNQLQDKDQQAQLKIKQVEANDSTISNFISGFPQSNVFIIDGEKESKESIICTNNSNDGGKTCLKLKMNSIELFKTMQKFDYFCSLPDDIDATYFECRKIK</sequence>